<name>A0AAU9JU27_9CILI</name>
<protein>
    <recommendedName>
        <fullName evidence="1">Protein kinase domain-containing protein</fullName>
    </recommendedName>
</protein>
<accession>A0AAU9JU27</accession>
<dbReference type="Pfam" id="PF00069">
    <property type="entry name" value="Pkinase"/>
    <property type="match status" value="1"/>
</dbReference>
<evidence type="ECO:0000313" key="2">
    <source>
        <dbReference type="EMBL" id="CAG9330753.1"/>
    </source>
</evidence>
<proteinExistence type="predicted"/>
<dbReference type="AlphaFoldDB" id="A0AAU9JU27"/>
<reference evidence="2" key="1">
    <citation type="submission" date="2021-09" db="EMBL/GenBank/DDBJ databases">
        <authorList>
            <consortium name="AG Swart"/>
            <person name="Singh M."/>
            <person name="Singh A."/>
            <person name="Seah K."/>
            <person name="Emmerich C."/>
        </authorList>
    </citation>
    <scope>NUCLEOTIDE SEQUENCE</scope>
    <source>
        <strain evidence="2">ATCC30299</strain>
    </source>
</reference>
<dbReference type="PROSITE" id="PS50011">
    <property type="entry name" value="PROTEIN_KINASE_DOM"/>
    <property type="match status" value="1"/>
</dbReference>
<dbReference type="Gene3D" id="1.10.510.10">
    <property type="entry name" value="Transferase(Phosphotransferase) domain 1"/>
    <property type="match status" value="1"/>
</dbReference>
<dbReference type="EMBL" id="CAJZBQ010000052">
    <property type="protein sequence ID" value="CAG9330753.1"/>
    <property type="molecule type" value="Genomic_DNA"/>
</dbReference>
<gene>
    <name evidence="2" type="ORF">BSTOLATCC_MIC52167</name>
</gene>
<dbReference type="GO" id="GO:1990604">
    <property type="term" value="C:IRE1-TRAF2-ASK1 complex"/>
    <property type="evidence" value="ECO:0007669"/>
    <property type="project" value="TreeGrafter"/>
</dbReference>
<evidence type="ECO:0000313" key="3">
    <source>
        <dbReference type="Proteomes" id="UP001162131"/>
    </source>
</evidence>
<dbReference type="GO" id="GO:0036498">
    <property type="term" value="P:IRE1-mediated unfolded protein response"/>
    <property type="evidence" value="ECO:0007669"/>
    <property type="project" value="TreeGrafter"/>
</dbReference>
<dbReference type="InterPro" id="IPR045133">
    <property type="entry name" value="IRE1/2-like"/>
</dbReference>
<sequence>MNNEREWEFLYLLEPYYKELDKEKEFKRINETQIMPSYTDYAAIAEKISYENCIRFLDFLKIYEVFWEVEKFEDFTLETAKKVLNLLNDSLFNESKFSPKKPKYATYSLIEKFKINIAYQFSKSTNKNEIIDWLLISEEIRNRWNYIDMTALMKSGCNFFMKYNGEREITDQKMLILLNKFIGNDKNYSEQLGKNALNWLKVYHDERSWITKAILSALSKNNYIISKGDKMLTEIENRLNYWKFDAKRKIKIYRRRIVAFFNNTEKQSKSLKITKQSEISEIKPLVLLPEKQVVIFRCTYKNKAAVIKEYQLKALQKEKIKEISNEIANSIYLSKHNKTRIFLRYYGLYLKTNNSEYHIGFLMEDCDSDLQSYIDNGGDVCLDEMVDSLLNGFFLLHNLGLAHNDITPKNIFIQKKGTKIQPKIADYGISSTFSSISGASLHKTVAAVKGTNSFMAPEVQDPLNNRDSFMKVNRMRADVFSLGMVFLYLITKQPPPEGKLDREDYIEIEKENVKTSWLKNILNWMLPRDPEKRKKLGEIIKLKKMQIMD</sequence>
<dbReference type="GO" id="GO:0004674">
    <property type="term" value="F:protein serine/threonine kinase activity"/>
    <property type="evidence" value="ECO:0007669"/>
    <property type="project" value="InterPro"/>
</dbReference>
<keyword evidence="3" id="KW-1185">Reference proteome</keyword>
<dbReference type="InterPro" id="IPR000719">
    <property type="entry name" value="Prot_kinase_dom"/>
</dbReference>
<feature type="domain" description="Protein kinase" evidence="1">
    <location>
        <begin position="268"/>
        <end position="548"/>
    </location>
</feature>
<organism evidence="2 3">
    <name type="scientific">Blepharisma stoltei</name>
    <dbReference type="NCBI Taxonomy" id="1481888"/>
    <lineage>
        <taxon>Eukaryota</taxon>
        <taxon>Sar</taxon>
        <taxon>Alveolata</taxon>
        <taxon>Ciliophora</taxon>
        <taxon>Postciliodesmatophora</taxon>
        <taxon>Heterotrichea</taxon>
        <taxon>Heterotrichida</taxon>
        <taxon>Blepharismidae</taxon>
        <taxon>Blepharisma</taxon>
    </lineage>
</organism>
<dbReference type="GO" id="GO:0004521">
    <property type="term" value="F:RNA endonuclease activity"/>
    <property type="evidence" value="ECO:0007669"/>
    <property type="project" value="InterPro"/>
</dbReference>
<dbReference type="SUPFAM" id="SSF56112">
    <property type="entry name" value="Protein kinase-like (PK-like)"/>
    <property type="match status" value="1"/>
</dbReference>
<dbReference type="InterPro" id="IPR011009">
    <property type="entry name" value="Kinase-like_dom_sf"/>
</dbReference>
<evidence type="ECO:0000259" key="1">
    <source>
        <dbReference type="PROSITE" id="PS50011"/>
    </source>
</evidence>
<comment type="caution">
    <text evidence="2">The sequence shown here is derived from an EMBL/GenBank/DDBJ whole genome shotgun (WGS) entry which is preliminary data.</text>
</comment>
<dbReference type="PANTHER" id="PTHR13954:SF6">
    <property type="entry name" value="NON-SPECIFIC SERINE_THREONINE PROTEIN KINASE"/>
    <property type="match status" value="1"/>
</dbReference>
<dbReference type="Proteomes" id="UP001162131">
    <property type="component" value="Unassembled WGS sequence"/>
</dbReference>
<dbReference type="SMART" id="SM00220">
    <property type="entry name" value="S_TKc"/>
    <property type="match status" value="1"/>
</dbReference>
<dbReference type="GO" id="GO:0051082">
    <property type="term" value="F:unfolded protein binding"/>
    <property type="evidence" value="ECO:0007669"/>
    <property type="project" value="TreeGrafter"/>
</dbReference>
<dbReference type="PANTHER" id="PTHR13954">
    <property type="entry name" value="IRE1-RELATED"/>
    <property type="match status" value="1"/>
</dbReference>
<dbReference type="GO" id="GO:0005524">
    <property type="term" value="F:ATP binding"/>
    <property type="evidence" value="ECO:0007669"/>
    <property type="project" value="InterPro"/>
</dbReference>